<evidence type="ECO:0000313" key="11">
    <source>
        <dbReference type="Proteomes" id="UP000271137"/>
    </source>
</evidence>
<dbReference type="Pfam" id="PF01794">
    <property type="entry name" value="Ferric_reduct"/>
    <property type="match status" value="1"/>
</dbReference>
<keyword evidence="7" id="KW-0349">Heme</keyword>
<dbReference type="InterPro" id="IPR022837">
    <property type="entry name" value="MsrQ-like"/>
</dbReference>
<comment type="cofactor">
    <cofactor evidence="7">
        <name>heme b</name>
        <dbReference type="ChEBI" id="CHEBI:60344"/>
    </cofactor>
    <text evidence="7">Binds 1 heme b (iron(II)-protoporphyrin IX) group per subunit.</text>
</comment>
<comment type="subcellular location">
    <subcellularLocation>
        <location evidence="7">Cell membrane</location>
        <topology evidence="7">Multi-pass membrane protein</topology>
    </subcellularLocation>
    <subcellularLocation>
        <location evidence="1">Membrane</location>
        <topology evidence="1">Multi-pass membrane protein</topology>
    </subcellularLocation>
</comment>
<evidence type="ECO:0000256" key="8">
    <source>
        <dbReference type="SAM" id="MobiDB-lite"/>
    </source>
</evidence>
<dbReference type="EMBL" id="RXFQ01000001">
    <property type="protein sequence ID" value="RSZ44964.1"/>
    <property type="molecule type" value="Genomic_DNA"/>
</dbReference>
<comment type="cofactor">
    <cofactor evidence="7">
        <name>FMN</name>
        <dbReference type="ChEBI" id="CHEBI:58210"/>
    </cofactor>
    <text evidence="7">Binds 1 FMN per subunit.</text>
</comment>
<keyword evidence="4 7" id="KW-1133">Transmembrane helix</keyword>
<comment type="similarity">
    <text evidence="7">Belongs to the MsrQ family.</text>
</comment>
<dbReference type="PANTHER" id="PTHR36964:SF1">
    <property type="entry name" value="PROTEIN-METHIONINE-SULFOXIDE REDUCTASE HEME-BINDING SUBUNIT MSRQ"/>
    <property type="match status" value="1"/>
</dbReference>
<dbReference type="PANTHER" id="PTHR36964">
    <property type="entry name" value="PROTEIN-METHIONINE-SULFOXIDE REDUCTASE HEME-BINDING SUBUNIT MSRQ"/>
    <property type="match status" value="1"/>
</dbReference>
<evidence type="ECO:0000256" key="2">
    <source>
        <dbReference type="ARBA" id="ARBA00022448"/>
    </source>
</evidence>
<feature type="transmembrane region" description="Helical" evidence="7">
    <location>
        <begin position="113"/>
        <end position="131"/>
    </location>
</feature>
<protein>
    <recommendedName>
        <fullName evidence="7">Protein-methionine-sulfoxide reductase heme-binding subunit MsrQ</fullName>
    </recommendedName>
    <alternativeName>
        <fullName evidence="7">Flavocytochrome MsrQ</fullName>
    </alternativeName>
</protein>
<evidence type="ECO:0000313" key="10">
    <source>
        <dbReference type="EMBL" id="RSZ44964.1"/>
    </source>
</evidence>
<dbReference type="HAMAP" id="MF_01207">
    <property type="entry name" value="MsrQ"/>
    <property type="match status" value="1"/>
</dbReference>
<reference evidence="10 11" key="1">
    <citation type="submission" date="2018-12" db="EMBL/GenBank/DDBJ databases">
        <title>The genome sequences of strain 502.</title>
        <authorList>
            <person name="Gao J."/>
            <person name="Sun J."/>
        </authorList>
    </citation>
    <scope>NUCLEOTIDE SEQUENCE [LARGE SCALE GENOMIC DNA]</scope>
    <source>
        <strain evidence="10 11">502</strain>
    </source>
</reference>
<evidence type="ECO:0000256" key="1">
    <source>
        <dbReference type="ARBA" id="ARBA00004141"/>
    </source>
</evidence>
<keyword evidence="5 7" id="KW-0408">Iron</keyword>
<evidence type="ECO:0000256" key="5">
    <source>
        <dbReference type="ARBA" id="ARBA00023004"/>
    </source>
</evidence>
<keyword evidence="11" id="KW-1185">Reference proteome</keyword>
<gene>
    <name evidence="7" type="primary">msrQ</name>
    <name evidence="10" type="ORF">EJO66_03050</name>
</gene>
<keyword evidence="7" id="KW-0479">Metal-binding</keyword>
<feature type="transmembrane region" description="Helical" evidence="7">
    <location>
        <begin position="49"/>
        <end position="67"/>
    </location>
</feature>
<evidence type="ECO:0000256" key="3">
    <source>
        <dbReference type="ARBA" id="ARBA00022692"/>
    </source>
</evidence>
<evidence type="ECO:0000259" key="9">
    <source>
        <dbReference type="Pfam" id="PF01794"/>
    </source>
</evidence>
<comment type="caution">
    <text evidence="10">The sequence shown here is derived from an EMBL/GenBank/DDBJ whole genome shotgun (WGS) entry which is preliminary data.</text>
</comment>
<keyword evidence="7" id="KW-0288">FMN</keyword>
<comment type="caution">
    <text evidence="7">Lacks conserved residue(s) required for the propagation of feature annotation.</text>
</comment>
<keyword evidence="7" id="KW-0249">Electron transport</keyword>
<feature type="transmembrane region" description="Helical" evidence="7">
    <location>
        <begin position="175"/>
        <end position="193"/>
    </location>
</feature>
<dbReference type="Proteomes" id="UP000271137">
    <property type="component" value="Unassembled WGS sequence"/>
</dbReference>
<keyword evidence="7" id="KW-0285">Flavoprotein</keyword>
<keyword evidence="7" id="KW-1003">Cell membrane</keyword>
<dbReference type="RefSeq" id="WP_125964578.1">
    <property type="nucleotide sequence ID" value="NZ_RXFQ01000001.1"/>
</dbReference>
<feature type="compositionally biased region" description="Basic and acidic residues" evidence="8">
    <location>
        <begin position="214"/>
        <end position="224"/>
    </location>
</feature>
<keyword evidence="6 7" id="KW-0472">Membrane</keyword>
<comment type="subunit">
    <text evidence="7">Heterodimer of a catalytic subunit (MsrP) and a heme-binding subunit (MsrQ).</text>
</comment>
<feature type="domain" description="Ferric oxidoreductase" evidence="9">
    <location>
        <begin position="67"/>
        <end position="159"/>
    </location>
</feature>
<evidence type="ECO:0000256" key="7">
    <source>
        <dbReference type="HAMAP-Rule" id="MF_01207"/>
    </source>
</evidence>
<comment type="function">
    <text evidence="7">Part of the MsrPQ system that repairs oxidized periplasmic proteins containing methionine sulfoxide residues (Met-O), using respiratory chain electrons. Thus protects these proteins from oxidative-stress damage caused by reactive species of oxygen and chlorine generated by the host defense mechanisms. MsrPQ is essential for the maintenance of envelope integrity under bleach stress, rescuing a wide series of structurally unrelated periplasmic proteins from methionine oxidation. MsrQ provides electrons for reduction to the reductase catalytic subunit MsrP, using the quinone pool of the respiratory chain.</text>
</comment>
<dbReference type="InterPro" id="IPR013130">
    <property type="entry name" value="Fe3_Rdtase_TM_dom"/>
</dbReference>
<evidence type="ECO:0000256" key="6">
    <source>
        <dbReference type="ARBA" id="ARBA00023136"/>
    </source>
</evidence>
<sequence length="224" mass="25098">MNKLLMHPAAKPVIFLLCLLPFARLAYGAFTGGLGANPAEFLIRATGDWTLRFICIVLAVTPLRVMAKANALARFRRMLGLFAYFYVVLHLLCYSWFDMGFEWADIAKDIAKRPFILVGFSAFVLLTPLAATSFNRAIKAMGAKRWQMLHKLVYPIAGLGLLHFFWMRAGKNDFAEVFVYAAIIVVLLGWRVWNYASKRRPKPSAGVRGGSRNSSEKSLRSSTG</sequence>
<keyword evidence="3 7" id="KW-0812">Transmembrane</keyword>
<name>A0ABY0ADX6_9BURK</name>
<feature type="transmembrane region" description="Helical" evidence="7">
    <location>
        <begin position="79"/>
        <end position="97"/>
    </location>
</feature>
<feature type="region of interest" description="Disordered" evidence="8">
    <location>
        <begin position="200"/>
        <end position="224"/>
    </location>
</feature>
<accession>A0ABY0ADX6</accession>
<keyword evidence="2 7" id="KW-0813">Transport</keyword>
<feature type="transmembrane region" description="Helical" evidence="7">
    <location>
        <begin position="152"/>
        <end position="169"/>
    </location>
</feature>
<evidence type="ECO:0000256" key="4">
    <source>
        <dbReference type="ARBA" id="ARBA00022989"/>
    </source>
</evidence>
<proteinExistence type="inferred from homology"/>
<organism evidence="10 11">
    <name type="scientific">Variovorax beijingensis</name>
    <dbReference type="NCBI Taxonomy" id="2496117"/>
    <lineage>
        <taxon>Bacteria</taxon>
        <taxon>Pseudomonadati</taxon>
        <taxon>Pseudomonadota</taxon>
        <taxon>Betaproteobacteria</taxon>
        <taxon>Burkholderiales</taxon>
        <taxon>Comamonadaceae</taxon>
        <taxon>Variovorax</taxon>
    </lineage>
</organism>